<protein>
    <submittedName>
        <fullName evidence="1">Uncharacterized protein</fullName>
    </submittedName>
</protein>
<evidence type="ECO:0000313" key="2">
    <source>
        <dbReference type="Proteomes" id="UP000615446"/>
    </source>
</evidence>
<dbReference type="AlphaFoldDB" id="A0A8H3MDF3"/>
<name>A0A8H3MDF3_9GLOM</name>
<evidence type="ECO:0000313" key="1">
    <source>
        <dbReference type="EMBL" id="GET02406.1"/>
    </source>
</evidence>
<dbReference type="Proteomes" id="UP000615446">
    <property type="component" value="Unassembled WGS sequence"/>
</dbReference>
<comment type="caution">
    <text evidence="1">The sequence shown here is derived from an EMBL/GenBank/DDBJ whole genome shotgun (WGS) entry which is preliminary data.</text>
</comment>
<reference evidence="1" key="1">
    <citation type="submission" date="2019-10" db="EMBL/GenBank/DDBJ databases">
        <title>Conservation and host-specific expression of non-tandemly repeated heterogenous ribosome RNA gene in arbuscular mycorrhizal fungi.</title>
        <authorList>
            <person name="Maeda T."/>
            <person name="Kobayashi Y."/>
            <person name="Nakagawa T."/>
            <person name="Ezawa T."/>
            <person name="Yamaguchi K."/>
            <person name="Bino T."/>
            <person name="Nishimoto Y."/>
            <person name="Shigenobu S."/>
            <person name="Kawaguchi M."/>
        </authorList>
    </citation>
    <scope>NUCLEOTIDE SEQUENCE</scope>
    <source>
        <strain evidence="1">HR1</strain>
    </source>
</reference>
<accession>A0A8H3MDF3</accession>
<dbReference type="EMBL" id="BLAL01000310">
    <property type="protein sequence ID" value="GET02406.1"/>
    <property type="molecule type" value="Genomic_DNA"/>
</dbReference>
<sequence>MERKENIQRIDYISLGMNDLMIIRNLEHVSPHNLTKSVMVTINENNVVLYDVTTMNTECMFTNNCTLQVIVCHVRPSNQLK</sequence>
<gene>
    <name evidence="1" type="ORF">RCL2_002879000</name>
</gene>
<proteinExistence type="predicted"/>
<organism evidence="1 2">
    <name type="scientific">Rhizophagus clarus</name>
    <dbReference type="NCBI Taxonomy" id="94130"/>
    <lineage>
        <taxon>Eukaryota</taxon>
        <taxon>Fungi</taxon>
        <taxon>Fungi incertae sedis</taxon>
        <taxon>Mucoromycota</taxon>
        <taxon>Glomeromycotina</taxon>
        <taxon>Glomeromycetes</taxon>
        <taxon>Glomerales</taxon>
        <taxon>Glomeraceae</taxon>
        <taxon>Rhizophagus</taxon>
    </lineage>
</organism>